<organism evidence="1 2">
    <name type="scientific">Tateyamaria omphalii</name>
    <dbReference type="NCBI Taxonomy" id="299262"/>
    <lineage>
        <taxon>Bacteria</taxon>
        <taxon>Pseudomonadati</taxon>
        <taxon>Pseudomonadota</taxon>
        <taxon>Alphaproteobacteria</taxon>
        <taxon>Rhodobacterales</taxon>
        <taxon>Roseobacteraceae</taxon>
        <taxon>Tateyamaria</taxon>
    </lineage>
</organism>
<dbReference type="InterPro" id="IPR011008">
    <property type="entry name" value="Dimeric_a/b-barrel"/>
</dbReference>
<reference evidence="1 2" key="1">
    <citation type="submission" date="2017-01" db="EMBL/GenBank/DDBJ databases">
        <title>Complete genome of Tateyamaria omphalii DOK1-4 isolated from seawater in Dokdo.</title>
        <authorList>
            <person name="Kim J.H."/>
            <person name="Chi W.-J."/>
        </authorList>
    </citation>
    <scope>NUCLEOTIDE SEQUENCE [LARGE SCALE GENOMIC DNA]</scope>
    <source>
        <strain evidence="1 2">DOK1-4</strain>
    </source>
</reference>
<dbReference type="KEGG" id="tom:BWR18_18350"/>
<proteinExistence type="predicted"/>
<name>A0A1P8N0Z3_9RHOB</name>
<dbReference type="OrthoDB" id="9792392at2"/>
<dbReference type="EMBL" id="CP019312">
    <property type="protein sequence ID" value="APX13995.1"/>
    <property type="molecule type" value="Genomic_DNA"/>
</dbReference>
<protein>
    <submittedName>
        <fullName evidence="1">RNA signal recognition particle</fullName>
    </submittedName>
</protein>
<evidence type="ECO:0000313" key="2">
    <source>
        <dbReference type="Proteomes" id="UP000186336"/>
    </source>
</evidence>
<dbReference type="SUPFAM" id="SSF54909">
    <property type="entry name" value="Dimeric alpha+beta barrel"/>
    <property type="match status" value="1"/>
</dbReference>
<dbReference type="RefSeq" id="WP_076630419.1">
    <property type="nucleotide sequence ID" value="NZ_CP019312.1"/>
</dbReference>
<dbReference type="Proteomes" id="UP000186336">
    <property type="component" value="Chromosome"/>
</dbReference>
<accession>A0A1P8N0Z3</accession>
<dbReference type="AlphaFoldDB" id="A0A1P8N0Z3"/>
<dbReference type="STRING" id="299262.BWR18_18350"/>
<gene>
    <name evidence="1" type="ORF">BWR18_18350</name>
</gene>
<keyword evidence="2" id="KW-1185">Reference proteome</keyword>
<dbReference type="Gene3D" id="3.30.70.100">
    <property type="match status" value="1"/>
</dbReference>
<evidence type="ECO:0000313" key="1">
    <source>
        <dbReference type="EMBL" id="APX13995.1"/>
    </source>
</evidence>
<dbReference type="Pfam" id="PF07237">
    <property type="entry name" value="DUF1428"/>
    <property type="match status" value="1"/>
</dbReference>
<sequence>MPYIDGFLAPVPIDGKEAYATWLKQQHAIFKEYGAETVVDAWEDDVPAGEVTSMHKAVAAKEGEAVSFGWIVWPDKDTRDAGWAKVMEDPRMAPDQNPMPFDGKRLIYGGFAPLLITD</sequence>
<dbReference type="InterPro" id="IPR009874">
    <property type="entry name" value="DUF1428"/>
</dbReference>
<dbReference type="PIRSF" id="PIRSF007028">
    <property type="entry name" value="UCP007028"/>
    <property type="match status" value="1"/>
</dbReference>